<evidence type="ECO:0000313" key="4">
    <source>
        <dbReference type="EMBL" id="MDA0175932.1"/>
    </source>
</evidence>
<evidence type="ECO:0000313" key="2">
    <source>
        <dbReference type="EMBL" id="MDA0175871.1"/>
    </source>
</evidence>
<keyword evidence="5" id="KW-1185">Reference proteome</keyword>
<reference evidence="3" key="1">
    <citation type="submission" date="2022-11" db="EMBL/GenBank/DDBJ databases">
        <title>Refractory cell wall polysaccharides provide important carbon source for microbial heterotrophs in the hadal ocean.</title>
        <authorList>
            <person name="Zhu X."/>
        </authorList>
    </citation>
    <scope>NUCLEOTIDE SEQUENCE</scope>
    <source>
        <strain evidence="3">MTRN7</strain>
    </source>
</reference>
<comment type="caution">
    <text evidence="3">The sequence shown here is derived from an EMBL/GenBank/DDBJ whole genome shotgun (WGS) entry which is preliminary data.</text>
</comment>
<dbReference type="CDD" id="cd14845">
    <property type="entry name" value="L-Ala-D-Glu_peptidase_like"/>
    <property type="match status" value="1"/>
</dbReference>
<dbReference type="InterPro" id="IPR009045">
    <property type="entry name" value="Zn_M74/Hedgehog-like"/>
</dbReference>
<evidence type="ECO:0000313" key="5">
    <source>
        <dbReference type="Proteomes" id="UP001149142"/>
    </source>
</evidence>
<dbReference type="EMBL" id="JAPFGC010000001">
    <property type="protein sequence ID" value="MDA0175918.1"/>
    <property type="molecule type" value="Genomic_DNA"/>
</dbReference>
<sequence length="169" mass="19779">MDSTTIKRIELLHPVIRQEVKDIYREIVTKVNSKYCQVRFSDTLRTFEQQEQLYAKGRTKPGNKVTWAKAGYSYHNYGLAVDIVLLLDQDKNGTFESASWDTTFDGDNDRIADWLEVVKIFNSYGWQWGLINSKGKRYDLPHFQKTFGYKTSQLKKMKTDKFGYPILSL</sequence>
<dbReference type="Gene3D" id="3.30.1380.10">
    <property type="match status" value="1"/>
</dbReference>
<accession>A0ABT4RWD5</accession>
<dbReference type="EMBL" id="JAPFGC010000001">
    <property type="protein sequence ID" value="MDA0175871.1"/>
    <property type="molecule type" value="Genomic_DNA"/>
</dbReference>
<proteinExistence type="predicted"/>
<dbReference type="Pfam" id="PF13539">
    <property type="entry name" value="Peptidase_M15_4"/>
    <property type="match status" value="1"/>
</dbReference>
<name>A0ABT4RWD5_9FLAO</name>
<dbReference type="InterPro" id="IPR039561">
    <property type="entry name" value="Peptidase_M15C"/>
</dbReference>
<dbReference type="SUPFAM" id="SSF55166">
    <property type="entry name" value="Hedgehog/DD-peptidase"/>
    <property type="match status" value="1"/>
</dbReference>
<evidence type="ECO:0000313" key="3">
    <source>
        <dbReference type="EMBL" id="MDA0175918.1"/>
    </source>
</evidence>
<dbReference type="EMBL" id="JAPFGC010000002">
    <property type="protein sequence ID" value="MDA0175932.1"/>
    <property type="molecule type" value="Genomic_DNA"/>
</dbReference>
<evidence type="ECO:0000259" key="1">
    <source>
        <dbReference type="Pfam" id="PF13539"/>
    </source>
</evidence>
<protein>
    <submittedName>
        <fullName evidence="3">M15 family metallopeptidase</fullName>
    </submittedName>
</protein>
<dbReference type="Proteomes" id="UP001149142">
    <property type="component" value="Unassembled WGS sequence"/>
</dbReference>
<gene>
    <name evidence="2" type="ORF">OOZ35_00025</name>
    <name evidence="3" type="ORF">OOZ35_00260</name>
    <name evidence="4" type="ORF">OOZ35_00330</name>
</gene>
<feature type="domain" description="Peptidase M15C" evidence="1">
    <location>
        <begin position="70"/>
        <end position="144"/>
    </location>
</feature>
<organism evidence="3 5">
    <name type="scientific">Mesoflavibacter profundi</name>
    <dbReference type="NCBI Taxonomy" id="2708110"/>
    <lineage>
        <taxon>Bacteria</taxon>
        <taxon>Pseudomonadati</taxon>
        <taxon>Bacteroidota</taxon>
        <taxon>Flavobacteriia</taxon>
        <taxon>Flavobacteriales</taxon>
        <taxon>Flavobacteriaceae</taxon>
        <taxon>Mesoflavibacter</taxon>
    </lineage>
</organism>